<dbReference type="AlphaFoldDB" id="A0A6A4SGF9"/>
<keyword evidence="2" id="KW-1133">Transmembrane helix</keyword>
<comment type="caution">
    <text evidence="3">The sequence shown here is derived from an EMBL/GenBank/DDBJ whole genome shotgun (WGS) entry which is preliminary data.</text>
</comment>
<dbReference type="InterPro" id="IPR036116">
    <property type="entry name" value="FN3_sf"/>
</dbReference>
<dbReference type="Proteomes" id="UP000438429">
    <property type="component" value="Unassembled WGS sequence"/>
</dbReference>
<evidence type="ECO:0000256" key="2">
    <source>
        <dbReference type="SAM" id="Phobius"/>
    </source>
</evidence>
<gene>
    <name evidence="3" type="ORF">F2P81_016270</name>
</gene>
<dbReference type="InterPro" id="IPR050991">
    <property type="entry name" value="ECM_Regulatory_Proteins"/>
</dbReference>
<dbReference type="CDD" id="cd00063">
    <property type="entry name" value="FN3"/>
    <property type="match status" value="1"/>
</dbReference>
<dbReference type="PANTHER" id="PTHR46708">
    <property type="entry name" value="TENASCIN"/>
    <property type="match status" value="1"/>
</dbReference>
<dbReference type="PANTHER" id="PTHR46708:SF2">
    <property type="entry name" value="FIBRONECTIN TYPE-III DOMAIN-CONTAINING PROTEIN"/>
    <property type="match status" value="1"/>
</dbReference>
<evidence type="ECO:0000313" key="3">
    <source>
        <dbReference type="EMBL" id="KAF0031715.1"/>
    </source>
</evidence>
<keyword evidence="1" id="KW-0677">Repeat</keyword>
<evidence type="ECO:0000256" key="1">
    <source>
        <dbReference type="ARBA" id="ARBA00022737"/>
    </source>
</evidence>
<accession>A0A6A4SGF9</accession>
<keyword evidence="2" id="KW-0812">Transmembrane</keyword>
<dbReference type="SUPFAM" id="SSF49265">
    <property type="entry name" value="Fibronectin type III"/>
    <property type="match status" value="1"/>
</dbReference>
<organism evidence="3 4">
    <name type="scientific">Scophthalmus maximus</name>
    <name type="common">Turbot</name>
    <name type="synonym">Psetta maxima</name>
    <dbReference type="NCBI Taxonomy" id="52904"/>
    <lineage>
        <taxon>Eukaryota</taxon>
        <taxon>Metazoa</taxon>
        <taxon>Chordata</taxon>
        <taxon>Craniata</taxon>
        <taxon>Vertebrata</taxon>
        <taxon>Euteleostomi</taxon>
        <taxon>Actinopterygii</taxon>
        <taxon>Neopterygii</taxon>
        <taxon>Teleostei</taxon>
        <taxon>Neoteleostei</taxon>
        <taxon>Acanthomorphata</taxon>
        <taxon>Carangaria</taxon>
        <taxon>Pleuronectiformes</taxon>
        <taxon>Pleuronectoidei</taxon>
        <taxon>Scophthalmidae</taxon>
        <taxon>Scophthalmus</taxon>
    </lineage>
</organism>
<proteinExistence type="predicted"/>
<protein>
    <submittedName>
        <fullName evidence="3">Uncharacterized protein</fullName>
    </submittedName>
</protein>
<dbReference type="EMBL" id="VEVO01000014">
    <property type="protein sequence ID" value="KAF0031715.1"/>
    <property type="molecule type" value="Genomic_DNA"/>
</dbReference>
<name>A0A6A4SGF9_SCOMX</name>
<feature type="transmembrane region" description="Helical" evidence="2">
    <location>
        <begin position="418"/>
        <end position="435"/>
    </location>
</feature>
<sequence>MNSGQLLKSSSEEKSHGQLSQVKTVALALQRYFHFTADLSGLETDKEADGVHDLQCFGKYSHLTKMCVWRPGNHSSEKTYTLIIQQNKRPCKTYNNIKEFLKEIKVFENDNIIAEVFENGESTNCTKAVFSAPPRSLLRCDPPHNVSFSRRSRTLDVHVSWLPEDEKAVKYFSVRYKALGSLLWIQFPATVPHDGYYVTIGKASGEAPCEQMRTAQPEIRLVLSHSAYHLNISAVNSASTSPPVGQTIPQRQDAPAGKLNVTVHSNTSFTVYWKDDVIKTYVCYSVEWRQKGHKAASMSFYQNANNWRTLSPLPAPLEPYKRYSISLHTRPEKETCNIKYINGSESTYGSTQFYFVEGSPVSAPSISSYNVTLNSVVLQWSSIPEEDVRGFLLGYMIHYAEYHHRGTSTERRYIDPNLSGLIVIFAVVIFGSVIIKRAKVFLWPSIPNPGNSNAMQKIEGPWEMELLSKSIKTLTVEEWDTDSLRIVEKEGVVLPSVLLLLHDSKDEEDEEDEEDSSEAICNWTLDTEHAGGHVVPDDTTDAVSDFQSSPVAFSSEYTTLESFQQLMPQGNPAITQDLGSDPQDTTVVKLRLDYVKRFSASPTLGSEEEYTGF</sequence>
<dbReference type="InterPro" id="IPR003961">
    <property type="entry name" value="FN3_dom"/>
</dbReference>
<reference evidence="3 4" key="1">
    <citation type="submission" date="2019-06" db="EMBL/GenBank/DDBJ databases">
        <title>Draft genomes of female and male turbot (Scophthalmus maximus).</title>
        <authorList>
            <person name="Xu H."/>
            <person name="Xu X.-W."/>
            <person name="Shao C."/>
            <person name="Chen S."/>
        </authorList>
    </citation>
    <scope>NUCLEOTIDE SEQUENCE [LARGE SCALE GENOMIC DNA]</scope>
    <source>
        <strain evidence="3">Ysfricsl-2016a</strain>
        <tissue evidence="3">Blood</tissue>
    </source>
</reference>
<evidence type="ECO:0000313" key="4">
    <source>
        <dbReference type="Proteomes" id="UP000438429"/>
    </source>
</evidence>
<keyword evidence="2" id="KW-0472">Membrane</keyword>